<evidence type="ECO:0000256" key="10">
    <source>
        <dbReference type="RuleBase" id="RU364115"/>
    </source>
</evidence>
<dbReference type="EC" id="3.1.21.3" evidence="10"/>
<dbReference type="InterPro" id="IPR014001">
    <property type="entry name" value="Helicase_ATP-bd"/>
</dbReference>
<feature type="domain" description="Helicase ATP-binding" evidence="11">
    <location>
        <begin position="260"/>
        <end position="426"/>
    </location>
</feature>
<dbReference type="GO" id="GO:0009307">
    <property type="term" value="P:DNA restriction-modification system"/>
    <property type="evidence" value="ECO:0007669"/>
    <property type="project" value="UniProtKB-KW"/>
</dbReference>
<dbReference type="EMBL" id="SGBB01000003">
    <property type="protein sequence ID" value="RZD19018.1"/>
    <property type="molecule type" value="Genomic_DNA"/>
</dbReference>
<comment type="catalytic activity">
    <reaction evidence="1 10">
        <text>Endonucleolytic cleavage of DNA to give random double-stranded fragments with terminal 5'-phosphates, ATP is simultaneously hydrolyzed.</text>
        <dbReference type="EC" id="3.1.21.3"/>
    </reaction>
</comment>
<evidence type="ECO:0000256" key="6">
    <source>
        <dbReference type="ARBA" id="ARBA00022759"/>
    </source>
</evidence>
<evidence type="ECO:0000256" key="4">
    <source>
        <dbReference type="ARBA" id="ARBA00022741"/>
    </source>
</evidence>
<dbReference type="Pfam" id="PF04313">
    <property type="entry name" value="HSDR_N"/>
    <property type="match status" value="1"/>
</dbReference>
<dbReference type="PANTHER" id="PTHR30195">
    <property type="entry name" value="TYPE I SITE-SPECIFIC DEOXYRIBONUCLEASE PROTEIN SUBUNIT M AND R"/>
    <property type="match status" value="1"/>
</dbReference>
<dbReference type="GO" id="GO:0003677">
    <property type="term" value="F:DNA binding"/>
    <property type="evidence" value="ECO:0007669"/>
    <property type="project" value="UniProtKB-KW"/>
</dbReference>
<dbReference type="Pfam" id="PF18766">
    <property type="entry name" value="SWI2_SNF2"/>
    <property type="match status" value="1"/>
</dbReference>
<accession>A0A519BP29</accession>
<dbReference type="InterPro" id="IPR055180">
    <property type="entry name" value="HsdR_RecA-like_helicase_dom_2"/>
</dbReference>
<evidence type="ECO:0000256" key="2">
    <source>
        <dbReference type="ARBA" id="ARBA00008598"/>
    </source>
</evidence>
<dbReference type="InterPro" id="IPR022625">
    <property type="entry name" value="TypeI_RM_Rsu_C"/>
</dbReference>
<dbReference type="Proteomes" id="UP000319296">
    <property type="component" value="Unassembled WGS sequence"/>
</dbReference>
<dbReference type="InterPro" id="IPR007409">
    <property type="entry name" value="Restrct_endonuc_type1_HsdR_N"/>
</dbReference>
<dbReference type="Gene3D" id="3.90.1570.50">
    <property type="match status" value="1"/>
</dbReference>
<dbReference type="AlphaFoldDB" id="A0A519BP29"/>
<comment type="subunit">
    <text evidence="10">The type I restriction/modification system is composed of three polypeptides R, M and S.</text>
</comment>
<evidence type="ECO:0000256" key="7">
    <source>
        <dbReference type="ARBA" id="ARBA00022801"/>
    </source>
</evidence>
<keyword evidence="4 10" id="KW-0547">Nucleotide-binding</keyword>
<dbReference type="SMART" id="SM00487">
    <property type="entry name" value="DEXDc"/>
    <property type="match status" value="1"/>
</dbReference>
<dbReference type="Pfam" id="PF12008">
    <property type="entry name" value="EcoR124_C"/>
    <property type="match status" value="1"/>
</dbReference>
<evidence type="ECO:0000313" key="12">
    <source>
        <dbReference type="EMBL" id="RZD19018.1"/>
    </source>
</evidence>
<dbReference type="InterPro" id="IPR004473">
    <property type="entry name" value="Restrct_endonuc_typeI_HsdR"/>
</dbReference>
<dbReference type="InterPro" id="IPR040980">
    <property type="entry name" value="SWI2_SNF2"/>
</dbReference>
<keyword evidence="7 10" id="KW-0378">Hydrolase</keyword>
<organism evidence="12 13">
    <name type="scientific">Candidatus Acididesulfobacter diazotrophicus</name>
    <dbReference type="NCBI Taxonomy" id="2597226"/>
    <lineage>
        <taxon>Bacteria</taxon>
        <taxon>Deltaproteobacteria</taxon>
        <taxon>Candidatus Acidulodesulfobacterales</taxon>
        <taxon>Candidatus Acididesulfobacter</taxon>
    </lineage>
</organism>
<dbReference type="CDD" id="cd18800">
    <property type="entry name" value="SF2_C_EcoR124I-like"/>
    <property type="match status" value="1"/>
</dbReference>
<comment type="caution">
    <text evidence="12">The sequence shown here is derived from an EMBL/GenBank/DDBJ whole genome shotgun (WGS) entry which is preliminary data.</text>
</comment>
<evidence type="ECO:0000256" key="8">
    <source>
        <dbReference type="ARBA" id="ARBA00022840"/>
    </source>
</evidence>
<dbReference type="CDD" id="cd22332">
    <property type="entry name" value="HsdR_N"/>
    <property type="match status" value="1"/>
</dbReference>
<keyword evidence="6 12" id="KW-0255">Endonuclease</keyword>
<evidence type="ECO:0000259" key="11">
    <source>
        <dbReference type="PROSITE" id="PS51192"/>
    </source>
</evidence>
<evidence type="ECO:0000256" key="3">
    <source>
        <dbReference type="ARBA" id="ARBA00022722"/>
    </source>
</evidence>
<keyword evidence="5 10" id="KW-0680">Restriction system</keyword>
<comment type="function">
    <text evidence="10">Subunit R is required for both nuclease and ATPase activities, but not for modification.</text>
</comment>
<evidence type="ECO:0000313" key="13">
    <source>
        <dbReference type="Proteomes" id="UP000319296"/>
    </source>
</evidence>
<keyword evidence="3" id="KW-0540">Nuclease</keyword>
<evidence type="ECO:0000256" key="5">
    <source>
        <dbReference type="ARBA" id="ARBA00022747"/>
    </source>
</evidence>
<sequence>MLESESIMESLFIGQLQKLGYESAGIHDESQFLRNLKEQLEDFNDTVFTDNEFKRILNHLNSGNRYTKASNLRDRFLLKRDEVSVVNDQENLKNPSETYIKFLNTDKWCQNNYQVARQMRVQGTFGNRYDVTLLINGLPLVQIELKKRGVELKEAFNQINRYRAHSYPGTLFEHIQIFVISNGVNTKYFANNPLHGFEKTFFWTDENNNKITNLEQFTDIFLEPCHISKMIAKYIVLSEDKNMPMILRPYQYYAVEKIIEKVENCTKNGYVWHTTGSGKTLTSFKASQVIKDLPDVKKVLFVVDRKDLDTQTVKKFNEYCEGSVDSTENTKELVKQLEDENRKLIVTTIQKLDLAISKENYNKQFEFLKDKKIVIIFDECHRSQFGKTHANIKRFFNNTQLFGFTGTPIFEENRTGGVTTADVFDKCLHQYVITDAISDNNVLGFSVEYIGKYVIKDENSLFNEDIEVDIDNKKLLESDKRIETIVDYILRAHKNKTKNIFNAILATDKIEILKKYYKLFKTKQHDLKIAAIFSFQVNEERSDFLDIDAFASGKEDKNSRDFLEDCIKDYNDIFKTNCSTELFYNYFKDVQNRLRDKEIDILIVVNMFLTGFDAPTLNTLYVDKNLRYHGLIQAYSRTNRLYNPNEKKPHGNIVCFRNLKENTDEALALFGNENAKDIVFKESYEKQREKFINKVTELKDFVPTHNDITNLKSESDKIKFVKCFRDIMKLKSSLETYMEFSFADVNMDEKEYANFQSQYLDLYEKRHDNEDDKDIGNIDFLTELTREDIINYDYIINLLTNLKKKENTPEYNDEKEKFLSKLNRDINSKDKEPYVRKFIEKYLPYIKSKDIEKEYDNFLNIEKEGFINRAVEEEGLDKEKFKQLIVNYFYSDRMPIGDEIVFALNTELRLKDRRNIINKIKEIIRKFVSVFEEW</sequence>
<dbReference type="SUPFAM" id="SSF52540">
    <property type="entry name" value="P-loop containing nucleoside triphosphate hydrolases"/>
    <property type="match status" value="2"/>
</dbReference>
<reference evidence="12 13" key="1">
    <citation type="journal article" date="2019" name="ISME J.">
        <title>Insights into ecological role of a new deltaproteobacterial order Candidatus Acidulodesulfobacterales by metagenomics and metatranscriptomics.</title>
        <authorList>
            <person name="Tan S."/>
            <person name="Liu J."/>
            <person name="Fang Y."/>
            <person name="Hedlund B.P."/>
            <person name="Lian Z.H."/>
            <person name="Huang L.Y."/>
            <person name="Li J.T."/>
            <person name="Huang L.N."/>
            <person name="Li W.J."/>
            <person name="Jiang H.C."/>
            <person name="Dong H.L."/>
            <person name="Shu W.S."/>
        </authorList>
    </citation>
    <scope>NUCLEOTIDE SEQUENCE [LARGE SCALE GENOMIC DNA]</scope>
    <source>
        <strain evidence="12">AP1</strain>
    </source>
</reference>
<evidence type="ECO:0000256" key="9">
    <source>
        <dbReference type="ARBA" id="ARBA00023125"/>
    </source>
</evidence>
<comment type="similarity">
    <text evidence="2 10">Belongs to the HsdR family.</text>
</comment>
<dbReference type="Pfam" id="PF22679">
    <property type="entry name" value="T1R_D3-like"/>
    <property type="match status" value="1"/>
</dbReference>
<protein>
    <recommendedName>
        <fullName evidence="10">Type I restriction enzyme endonuclease subunit</fullName>
        <shortName evidence="10">R protein</shortName>
        <ecNumber evidence="10">3.1.21.3</ecNumber>
    </recommendedName>
</protein>
<gene>
    <name evidence="12" type="ORF">EVG15_02635</name>
</gene>
<evidence type="ECO:0000256" key="1">
    <source>
        <dbReference type="ARBA" id="ARBA00000851"/>
    </source>
</evidence>
<dbReference type="NCBIfam" id="TIGR00348">
    <property type="entry name" value="hsdR"/>
    <property type="match status" value="1"/>
</dbReference>
<dbReference type="CDD" id="cd18030">
    <property type="entry name" value="DEXHc_RE_I_HsdR"/>
    <property type="match status" value="1"/>
</dbReference>
<keyword evidence="9 10" id="KW-0238">DNA-binding</keyword>
<dbReference type="InterPro" id="IPR027417">
    <property type="entry name" value="P-loop_NTPase"/>
</dbReference>
<dbReference type="PANTHER" id="PTHR30195:SF16">
    <property type="entry name" value="TYPE I RESTRICTION ENZYME ENDONUCLEASE SUBUNIT"/>
    <property type="match status" value="1"/>
</dbReference>
<dbReference type="GO" id="GO:0009035">
    <property type="term" value="F:type I site-specific deoxyribonuclease activity"/>
    <property type="evidence" value="ECO:0007669"/>
    <property type="project" value="UniProtKB-EC"/>
</dbReference>
<dbReference type="PROSITE" id="PS51192">
    <property type="entry name" value="HELICASE_ATP_BIND_1"/>
    <property type="match status" value="1"/>
</dbReference>
<dbReference type="Gene3D" id="1.20.58.910">
    <property type="match status" value="1"/>
</dbReference>
<proteinExistence type="inferred from homology"/>
<keyword evidence="8 10" id="KW-0067">ATP-binding</keyword>
<name>A0A519BP29_9DELT</name>
<dbReference type="InterPro" id="IPR051268">
    <property type="entry name" value="Type-I_R_enzyme_R_subunit"/>
</dbReference>
<dbReference type="Gene3D" id="3.40.50.300">
    <property type="entry name" value="P-loop containing nucleotide triphosphate hydrolases"/>
    <property type="match status" value="2"/>
</dbReference>
<dbReference type="GO" id="GO:0005524">
    <property type="term" value="F:ATP binding"/>
    <property type="evidence" value="ECO:0007669"/>
    <property type="project" value="UniProtKB-KW"/>
</dbReference>